<dbReference type="InterPro" id="IPR050208">
    <property type="entry name" value="MHC_class-I_related"/>
</dbReference>
<reference evidence="5" key="1">
    <citation type="submission" date="2019-03" db="EMBL/GenBank/DDBJ databases">
        <authorList>
            <person name="Warren W.C."/>
            <person name="Johnson G.S."/>
        </authorList>
    </citation>
    <scope>NUCLEOTIDE SEQUENCE [LARGE SCALE GENOMIC DNA]</scope>
    <source>
        <strain evidence="5">Basenji</strain>
    </source>
</reference>
<accession>A0A8C0NEN9</accession>
<feature type="region of interest" description="Disordered" evidence="2">
    <location>
        <begin position="253"/>
        <end position="287"/>
    </location>
</feature>
<evidence type="ECO:0000256" key="2">
    <source>
        <dbReference type="SAM" id="MobiDB-lite"/>
    </source>
</evidence>
<feature type="chain" id="PRO_5034184668" description="MHC class I-like antigen recognition-like domain-containing protein" evidence="3">
    <location>
        <begin position="19"/>
        <end position="367"/>
    </location>
</feature>
<dbReference type="PANTHER" id="PTHR16675:SF160">
    <property type="entry name" value="T-CELL SURFACE GLYCOPROTEIN CD1A"/>
    <property type="match status" value="1"/>
</dbReference>
<evidence type="ECO:0000313" key="5">
    <source>
        <dbReference type="Ensembl" id="ENSCAFP00030025991.1"/>
    </source>
</evidence>
<dbReference type="Gene3D" id="3.30.500.10">
    <property type="entry name" value="MHC class I-like antigen recognition-like"/>
    <property type="match status" value="1"/>
</dbReference>
<dbReference type="Proteomes" id="UP000694429">
    <property type="component" value="Chromosome 38"/>
</dbReference>
<dbReference type="AlphaFoldDB" id="A0A8C0NEN9"/>
<feature type="signal peptide" evidence="3">
    <location>
        <begin position="1"/>
        <end position="18"/>
    </location>
</feature>
<protein>
    <recommendedName>
        <fullName evidence="4">MHC class I-like antigen recognition-like domain-containing protein</fullName>
    </recommendedName>
</protein>
<evidence type="ECO:0000256" key="3">
    <source>
        <dbReference type="SAM" id="SignalP"/>
    </source>
</evidence>
<keyword evidence="3" id="KW-0732">Signal</keyword>
<dbReference type="SUPFAM" id="SSF54452">
    <property type="entry name" value="MHC antigen-recognition domain"/>
    <property type="match status" value="1"/>
</dbReference>
<feature type="compositionally biased region" description="Low complexity" evidence="2">
    <location>
        <begin position="265"/>
        <end position="287"/>
    </location>
</feature>
<evidence type="ECO:0000259" key="4">
    <source>
        <dbReference type="Pfam" id="PF16497"/>
    </source>
</evidence>
<evidence type="ECO:0000256" key="1">
    <source>
        <dbReference type="ARBA" id="ARBA00023180"/>
    </source>
</evidence>
<name>A0A8C0NEN9_CANLF</name>
<dbReference type="Pfam" id="PF16497">
    <property type="entry name" value="MHC_I_3"/>
    <property type="match status" value="1"/>
</dbReference>
<evidence type="ECO:0000313" key="6">
    <source>
        <dbReference type="Proteomes" id="UP000694429"/>
    </source>
</evidence>
<dbReference type="PANTHER" id="PTHR16675">
    <property type="entry name" value="MHC CLASS I-RELATED"/>
    <property type="match status" value="1"/>
</dbReference>
<dbReference type="Ensembl" id="ENSCAFT00030029823.1">
    <property type="protein sequence ID" value="ENSCAFP00030025991.1"/>
    <property type="gene ID" value="ENSCAFG00030016198.1"/>
</dbReference>
<sequence length="367" mass="40931">MLFLQLVLLAVLLPEGDSEDDSQEPVSFRVIRTSSLYNRSWTQNQGSVWLDDVQIHAWDNKNRTFVFRWPWAQGDLSNEERMEADQLFYSNYIFYNLVYHDHVSQWQLEYPFQVQMEIGCELRIGEPFSGFMRYAYQGTDLIHFQNTSWRPSPKGGSRAQQASSVFNQYHEDNEFTHELITGYCPRYVLSLLDVGKADLQRQVRPEAWLSSWTQPWAWPSAAGVPRLRLLPQACAGVLGCESQGGSWPVLPCETQQSRRPGHGPPLGAAPLRGLGLPGGDRAPGAPGRPGVVALEALESPLETSVHGLPFGAGTQQPKLQHLPKPSSALTSWPLPVANSSLVLLIDLFSVSAQCDLMEFPVLIGSVS</sequence>
<dbReference type="InterPro" id="IPR011162">
    <property type="entry name" value="MHC_I/II-like_Ag-recog"/>
</dbReference>
<feature type="domain" description="MHC class I-like antigen recognition-like" evidence="4">
    <location>
        <begin position="1"/>
        <end position="198"/>
    </location>
</feature>
<keyword evidence="1" id="KW-0325">Glycoprotein</keyword>
<organism evidence="5 6">
    <name type="scientific">Canis lupus familiaris</name>
    <name type="common">Dog</name>
    <name type="synonym">Canis familiaris</name>
    <dbReference type="NCBI Taxonomy" id="9615"/>
    <lineage>
        <taxon>Eukaryota</taxon>
        <taxon>Metazoa</taxon>
        <taxon>Chordata</taxon>
        <taxon>Craniata</taxon>
        <taxon>Vertebrata</taxon>
        <taxon>Euteleostomi</taxon>
        <taxon>Mammalia</taxon>
        <taxon>Eutheria</taxon>
        <taxon>Laurasiatheria</taxon>
        <taxon>Carnivora</taxon>
        <taxon>Caniformia</taxon>
        <taxon>Canidae</taxon>
        <taxon>Canis</taxon>
    </lineage>
</organism>
<proteinExistence type="predicted"/>
<dbReference type="InterPro" id="IPR037055">
    <property type="entry name" value="MHC_I-like_Ag-recog_sf"/>
</dbReference>
<dbReference type="InterPro" id="IPR011161">
    <property type="entry name" value="MHC_I-like_Ag-recog"/>
</dbReference>
<reference evidence="5" key="2">
    <citation type="submission" date="2025-08" db="UniProtKB">
        <authorList>
            <consortium name="Ensembl"/>
        </authorList>
    </citation>
    <scope>IDENTIFICATION</scope>
</reference>